<protein>
    <submittedName>
        <fullName evidence="6">LacI family transcriptional regulator</fullName>
    </submittedName>
</protein>
<dbReference type="EMBL" id="CP011043">
    <property type="protein sequence ID" value="AJW77831.1"/>
    <property type="molecule type" value="Genomic_DNA"/>
</dbReference>
<reference evidence="6 7" key="1">
    <citation type="journal article" date="2015" name="Genome Announc.">
        <title>Complete Genome Sequence of Clavibacter michiganensis subsp. insidiosus R1-1 Using PacBio Single-Molecule Real-Time Technology.</title>
        <authorList>
            <person name="Lu Y."/>
            <person name="Samac D.A."/>
            <person name="Glazebrook J."/>
            <person name="Ishimaru C.A."/>
        </authorList>
    </citation>
    <scope>NUCLEOTIDE SEQUENCE [LARGE SCALE GENOMIC DNA]</scope>
    <source>
        <strain evidence="6 7">R1-1</strain>
    </source>
</reference>
<keyword evidence="1" id="KW-0678">Repressor</keyword>
<dbReference type="AlphaFoldDB" id="A0A0D5CE04"/>
<dbReference type="CDD" id="cd06267">
    <property type="entry name" value="PBP1_LacI_sugar_binding-like"/>
    <property type="match status" value="1"/>
</dbReference>
<dbReference type="Gene3D" id="3.40.50.2300">
    <property type="match status" value="2"/>
</dbReference>
<dbReference type="Pfam" id="PF00532">
    <property type="entry name" value="Peripla_BP_1"/>
    <property type="match status" value="1"/>
</dbReference>
<feature type="domain" description="HTH lacI-type" evidence="5">
    <location>
        <begin position="8"/>
        <end position="62"/>
    </location>
</feature>
<dbReference type="KEGG" id="cmh:VO01_00490"/>
<dbReference type="Proteomes" id="UP000032604">
    <property type="component" value="Chromosome"/>
</dbReference>
<dbReference type="SUPFAM" id="SSF47413">
    <property type="entry name" value="lambda repressor-like DNA-binding domains"/>
    <property type="match status" value="1"/>
</dbReference>
<dbReference type="InterPro" id="IPR000843">
    <property type="entry name" value="HTH_LacI"/>
</dbReference>
<dbReference type="PATRIC" id="fig|33014.5.peg.109"/>
<gene>
    <name evidence="6" type="ORF">VO01_00490</name>
</gene>
<dbReference type="CDD" id="cd01392">
    <property type="entry name" value="HTH_LacI"/>
    <property type="match status" value="1"/>
</dbReference>
<dbReference type="PANTHER" id="PTHR30146">
    <property type="entry name" value="LACI-RELATED TRANSCRIPTIONAL REPRESSOR"/>
    <property type="match status" value="1"/>
</dbReference>
<name>A0A0D5CE04_9MICO</name>
<keyword evidence="2" id="KW-0805">Transcription regulation</keyword>
<organism evidence="6 7">
    <name type="scientific">Clavibacter michiganensis subsp. insidiosus</name>
    <dbReference type="NCBI Taxonomy" id="33014"/>
    <lineage>
        <taxon>Bacteria</taxon>
        <taxon>Bacillati</taxon>
        <taxon>Actinomycetota</taxon>
        <taxon>Actinomycetes</taxon>
        <taxon>Micrococcales</taxon>
        <taxon>Microbacteriaceae</taxon>
        <taxon>Clavibacter</taxon>
    </lineage>
</organism>
<evidence type="ECO:0000259" key="5">
    <source>
        <dbReference type="PROSITE" id="PS50932"/>
    </source>
</evidence>
<evidence type="ECO:0000256" key="4">
    <source>
        <dbReference type="ARBA" id="ARBA00023163"/>
    </source>
</evidence>
<dbReference type="OrthoDB" id="37081at2"/>
<dbReference type="PANTHER" id="PTHR30146:SF148">
    <property type="entry name" value="HTH-TYPE TRANSCRIPTIONAL REPRESSOR PURR-RELATED"/>
    <property type="match status" value="1"/>
</dbReference>
<dbReference type="PROSITE" id="PS50932">
    <property type="entry name" value="HTH_LACI_2"/>
    <property type="match status" value="1"/>
</dbReference>
<dbReference type="InterPro" id="IPR001761">
    <property type="entry name" value="Peripla_BP/Lac1_sug-bd_dom"/>
</dbReference>
<dbReference type="InterPro" id="IPR028082">
    <property type="entry name" value="Peripla_BP_I"/>
</dbReference>
<dbReference type="SMART" id="SM00354">
    <property type="entry name" value="HTH_LACI"/>
    <property type="match status" value="1"/>
</dbReference>
<evidence type="ECO:0000256" key="3">
    <source>
        <dbReference type="ARBA" id="ARBA00023125"/>
    </source>
</evidence>
<dbReference type="Pfam" id="PF00356">
    <property type="entry name" value="LacI"/>
    <property type="match status" value="1"/>
</dbReference>
<dbReference type="SUPFAM" id="SSF53822">
    <property type="entry name" value="Periplasmic binding protein-like I"/>
    <property type="match status" value="1"/>
</dbReference>
<evidence type="ECO:0000313" key="7">
    <source>
        <dbReference type="Proteomes" id="UP000032604"/>
    </source>
</evidence>
<evidence type="ECO:0000256" key="2">
    <source>
        <dbReference type="ARBA" id="ARBA00023015"/>
    </source>
</evidence>
<sequence length="342" mass="35290">MSRPGAAPTIHDVAARAGVSKSVVSRALSGAPGVAPATQQTVRDAAAALGYVANAHARGMSAHRTHTLGVLVRDASTPFYGHLLTALQQRASERGYRVVTTTGFGAFDIEEERKALETLVSLQVEGLVVCSGALPVADILPSARRIPTVVAGRPEVDASLSSVYCDERTGGRGLVDHVASLGHRRIAVVTLAPALSLTISARTFAMLDRLRELGLDVLHVRGEEHAGGHIDGADAVAQAIVDAGGVTAVMAPSDVWALAILDGLGRRGVTAPADVSITGYDGLPPFTSDLLGFTTWRQPIPVIGALAVDAVVDRIDGTVTGTCHIAVDGALIPGRTAVPLRA</sequence>
<proteinExistence type="predicted"/>
<dbReference type="RefSeq" id="WP_045526086.1">
    <property type="nucleotide sequence ID" value="NZ_CP011043.1"/>
</dbReference>
<evidence type="ECO:0000256" key="1">
    <source>
        <dbReference type="ARBA" id="ARBA00022491"/>
    </source>
</evidence>
<evidence type="ECO:0000313" key="6">
    <source>
        <dbReference type="EMBL" id="AJW77831.1"/>
    </source>
</evidence>
<dbReference type="HOGENOM" id="CLU_037628_6_1_11"/>
<keyword evidence="4" id="KW-0804">Transcription</keyword>
<dbReference type="GO" id="GO:0003700">
    <property type="term" value="F:DNA-binding transcription factor activity"/>
    <property type="evidence" value="ECO:0007669"/>
    <property type="project" value="TreeGrafter"/>
</dbReference>
<keyword evidence="3" id="KW-0238">DNA-binding</keyword>
<dbReference type="Gene3D" id="1.10.260.40">
    <property type="entry name" value="lambda repressor-like DNA-binding domains"/>
    <property type="match status" value="1"/>
</dbReference>
<accession>A0A0D5CE04</accession>
<dbReference type="GO" id="GO:0000976">
    <property type="term" value="F:transcription cis-regulatory region binding"/>
    <property type="evidence" value="ECO:0007669"/>
    <property type="project" value="TreeGrafter"/>
</dbReference>
<dbReference type="InterPro" id="IPR010982">
    <property type="entry name" value="Lambda_DNA-bd_dom_sf"/>
</dbReference>